<protein>
    <submittedName>
        <fullName evidence="1">Uncharacterized protein</fullName>
    </submittedName>
</protein>
<keyword evidence="2" id="KW-1185">Reference proteome</keyword>
<evidence type="ECO:0000313" key="1">
    <source>
        <dbReference type="EMBL" id="KAK3348710.1"/>
    </source>
</evidence>
<proteinExistence type="predicted"/>
<dbReference type="AlphaFoldDB" id="A0AAJ0HDV4"/>
<accession>A0AAJ0HDV4</accession>
<sequence>MRTVFVLDRSLLAFGPLLTAGRPKIAQSGFVLGHSRNQPTDLRCRGNPTELPRNFHQMDGAWNNSGSYSFFLLIRPYCWTSSRRPQASLARTRLPVRWPLVAACV</sequence>
<gene>
    <name evidence="1" type="ORF">B0T25DRAFT_546341</name>
</gene>
<comment type="caution">
    <text evidence="1">The sequence shown here is derived from an EMBL/GenBank/DDBJ whole genome shotgun (WGS) entry which is preliminary data.</text>
</comment>
<reference evidence="1" key="1">
    <citation type="journal article" date="2023" name="Mol. Phylogenet. Evol.">
        <title>Genome-scale phylogeny and comparative genomics of the fungal order Sordariales.</title>
        <authorList>
            <person name="Hensen N."/>
            <person name="Bonometti L."/>
            <person name="Westerberg I."/>
            <person name="Brannstrom I.O."/>
            <person name="Guillou S."/>
            <person name="Cros-Aarteil S."/>
            <person name="Calhoun S."/>
            <person name="Haridas S."/>
            <person name="Kuo A."/>
            <person name="Mondo S."/>
            <person name="Pangilinan J."/>
            <person name="Riley R."/>
            <person name="LaButti K."/>
            <person name="Andreopoulos B."/>
            <person name="Lipzen A."/>
            <person name="Chen C."/>
            <person name="Yan M."/>
            <person name="Daum C."/>
            <person name="Ng V."/>
            <person name="Clum A."/>
            <person name="Steindorff A."/>
            <person name="Ohm R.A."/>
            <person name="Martin F."/>
            <person name="Silar P."/>
            <person name="Natvig D.O."/>
            <person name="Lalanne C."/>
            <person name="Gautier V."/>
            <person name="Ament-Velasquez S.L."/>
            <person name="Kruys A."/>
            <person name="Hutchinson M.I."/>
            <person name="Powell A.J."/>
            <person name="Barry K."/>
            <person name="Miller A.N."/>
            <person name="Grigoriev I.V."/>
            <person name="Debuchy R."/>
            <person name="Gladieux P."/>
            <person name="Hiltunen Thoren M."/>
            <person name="Johannesson H."/>
        </authorList>
    </citation>
    <scope>NUCLEOTIDE SEQUENCE</scope>
    <source>
        <strain evidence="1">CBS 955.72</strain>
    </source>
</reference>
<evidence type="ECO:0000313" key="2">
    <source>
        <dbReference type="Proteomes" id="UP001275084"/>
    </source>
</evidence>
<organism evidence="1 2">
    <name type="scientific">Lasiosphaeria hispida</name>
    <dbReference type="NCBI Taxonomy" id="260671"/>
    <lineage>
        <taxon>Eukaryota</taxon>
        <taxon>Fungi</taxon>
        <taxon>Dikarya</taxon>
        <taxon>Ascomycota</taxon>
        <taxon>Pezizomycotina</taxon>
        <taxon>Sordariomycetes</taxon>
        <taxon>Sordariomycetidae</taxon>
        <taxon>Sordariales</taxon>
        <taxon>Lasiosphaeriaceae</taxon>
        <taxon>Lasiosphaeria</taxon>
    </lineage>
</organism>
<reference evidence="1" key="2">
    <citation type="submission" date="2023-06" db="EMBL/GenBank/DDBJ databases">
        <authorList>
            <consortium name="Lawrence Berkeley National Laboratory"/>
            <person name="Haridas S."/>
            <person name="Hensen N."/>
            <person name="Bonometti L."/>
            <person name="Westerberg I."/>
            <person name="Brannstrom I.O."/>
            <person name="Guillou S."/>
            <person name="Cros-Aarteil S."/>
            <person name="Calhoun S."/>
            <person name="Kuo A."/>
            <person name="Mondo S."/>
            <person name="Pangilinan J."/>
            <person name="Riley R."/>
            <person name="Labutti K."/>
            <person name="Andreopoulos B."/>
            <person name="Lipzen A."/>
            <person name="Chen C."/>
            <person name="Yanf M."/>
            <person name="Daum C."/>
            <person name="Ng V."/>
            <person name="Clum A."/>
            <person name="Steindorff A."/>
            <person name="Ohm R."/>
            <person name="Martin F."/>
            <person name="Silar P."/>
            <person name="Natvig D."/>
            <person name="Lalanne C."/>
            <person name="Gautier V."/>
            <person name="Ament-Velasquez S.L."/>
            <person name="Kruys A."/>
            <person name="Hutchinson M.I."/>
            <person name="Powell A.J."/>
            <person name="Barry K."/>
            <person name="Miller A.N."/>
            <person name="Grigoriev I.V."/>
            <person name="Debuchy R."/>
            <person name="Gladieux P."/>
            <person name="Thoren M.H."/>
            <person name="Johannesson H."/>
        </authorList>
    </citation>
    <scope>NUCLEOTIDE SEQUENCE</scope>
    <source>
        <strain evidence="1">CBS 955.72</strain>
    </source>
</reference>
<name>A0AAJ0HDV4_9PEZI</name>
<dbReference type="EMBL" id="JAUIQD010000005">
    <property type="protein sequence ID" value="KAK3348710.1"/>
    <property type="molecule type" value="Genomic_DNA"/>
</dbReference>
<dbReference type="Proteomes" id="UP001275084">
    <property type="component" value="Unassembled WGS sequence"/>
</dbReference>